<evidence type="ECO:0000256" key="4">
    <source>
        <dbReference type="ARBA" id="ARBA00022475"/>
    </source>
</evidence>
<accession>A0ABZ1FU08</accession>
<evidence type="ECO:0000256" key="2">
    <source>
        <dbReference type="ARBA" id="ARBA00004651"/>
    </source>
</evidence>
<evidence type="ECO:0000313" key="12">
    <source>
        <dbReference type="EMBL" id="WSB73897.1"/>
    </source>
</evidence>
<dbReference type="SUPFAM" id="SSF55874">
    <property type="entry name" value="ATPase domain of HSP90 chaperone/DNA topoisomerase II/histidine kinase"/>
    <property type="match status" value="1"/>
</dbReference>
<dbReference type="PANTHER" id="PTHR43547">
    <property type="entry name" value="TWO-COMPONENT HISTIDINE KINASE"/>
    <property type="match status" value="1"/>
</dbReference>
<dbReference type="Gene3D" id="3.30.450.20">
    <property type="entry name" value="PAS domain"/>
    <property type="match status" value="2"/>
</dbReference>
<keyword evidence="7 12" id="KW-0418">Kinase</keyword>
<dbReference type="Pfam" id="PF17203">
    <property type="entry name" value="sCache_3_2"/>
    <property type="match status" value="1"/>
</dbReference>
<evidence type="ECO:0000256" key="6">
    <source>
        <dbReference type="ARBA" id="ARBA00022692"/>
    </source>
</evidence>
<dbReference type="InterPro" id="IPR036890">
    <property type="entry name" value="HATPase_C_sf"/>
</dbReference>
<dbReference type="Pfam" id="PF02518">
    <property type="entry name" value="HATPase_c"/>
    <property type="match status" value="1"/>
</dbReference>
<dbReference type="Gene3D" id="1.10.287.130">
    <property type="match status" value="1"/>
</dbReference>
<keyword evidence="13" id="KW-1185">Reference proteome</keyword>
<evidence type="ECO:0000256" key="8">
    <source>
        <dbReference type="ARBA" id="ARBA00022989"/>
    </source>
</evidence>
<dbReference type="EMBL" id="CP109106">
    <property type="protein sequence ID" value="WSB73897.1"/>
    <property type="molecule type" value="Genomic_DNA"/>
</dbReference>
<sequence>MLIMTGVVALATGLFLAPLSKEFDDQAMSRALAIAQTVAKIPDLGRQVQTTEPMSHGPVQAEAEQVRRSTGAEYVVIMNQRGIRWSHTNPWEIGRHVSTDARDALAGSEVMAIDEGTLGRSARGKVPLRDDTGRIVGAVSVGIAYESVHSRLIAAIPDLLTYAGVALALGSFAAYVLARYLQRGTHDLAFADISALLTEREAMLHGIREGFIALDGDDRIRLMNDEALRLLDLGTGQACRHVDELPIPERTADVLTGRVHGSNLLTVCGRRVLVANRMPTDDGGAVITLRDRTELEQLARELDGTQGLLEALRSQDHEHANCLHTVLGLLALKMYDDAMRFVTEAVGVRRLAAKQIAERVQDPLLAALLVGKATVAGERDIALHISMRTCLPDRLIDPRGLVTLLGNLVDNALDAASESHDPQVEVELSHQGETLAIKVKDSGPGVPDRCHEKIFTEGWSTKKTPSRGKRGIGLALVRRLAERSGGTVEVANRAVGGAEFTVILPCALAENTAVPRVHGRVLGCGGGDRVSPASPKG</sequence>
<evidence type="ECO:0000259" key="11">
    <source>
        <dbReference type="PROSITE" id="PS50109"/>
    </source>
</evidence>
<keyword evidence="10" id="KW-0472">Membrane</keyword>
<dbReference type="SMART" id="SM00387">
    <property type="entry name" value="HATPase_c"/>
    <property type="match status" value="1"/>
</dbReference>
<dbReference type="Proteomes" id="UP001344251">
    <property type="component" value="Chromosome"/>
</dbReference>
<evidence type="ECO:0000256" key="10">
    <source>
        <dbReference type="ARBA" id="ARBA00023136"/>
    </source>
</evidence>
<dbReference type="InterPro" id="IPR005467">
    <property type="entry name" value="His_kinase_dom"/>
</dbReference>
<dbReference type="PRINTS" id="PR00344">
    <property type="entry name" value="BCTRLSENSOR"/>
</dbReference>
<feature type="domain" description="Histidine kinase" evidence="11">
    <location>
        <begin position="397"/>
        <end position="508"/>
    </location>
</feature>
<comment type="catalytic activity">
    <reaction evidence="1">
        <text>ATP + protein L-histidine = ADP + protein N-phospho-L-histidine.</text>
        <dbReference type="EC" id="2.7.13.3"/>
    </reaction>
</comment>
<protein>
    <recommendedName>
        <fullName evidence="3">histidine kinase</fullName>
        <ecNumber evidence="3">2.7.13.3</ecNumber>
    </recommendedName>
</protein>
<dbReference type="InterPro" id="IPR004358">
    <property type="entry name" value="Sig_transdc_His_kin-like_C"/>
</dbReference>
<keyword evidence="7 12" id="KW-0808">Transferase</keyword>
<organism evidence="12 13">
    <name type="scientific">Streptomyces decoyicus</name>
    <dbReference type="NCBI Taxonomy" id="249567"/>
    <lineage>
        <taxon>Bacteria</taxon>
        <taxon>Bacillati</taxon>
        <taxon>Actinomycetota</taxon>
        <taxon>Actinomycetes</taxon>
        <taxon>Kitasatosporales</taxon>
        <taxon>Streptomycetaceae</taxon>
        <taxon>Streptomyces</taxon>
    </lineage>
</organism>
<dbReference type="InterPro" id="IPR033463">
    <property type="entry name" value="sCache_3"/>
</dbReference>
<dbReference type="PROSITE" id="PS50109">
    <property type="entry name" value="HIS_KIN"/>
    <property type="match status" value="1"/>
</dbReference>
<keyword evidence="6" id="KW-0812">Transmembrane</keyword>
<dbReference type="EC" id="2.7.13.3" evidence="3"/>
<evidence type="ECO:0000256" key="5">
    <source>
        <dbReference type="ARBA" id="ARBA00022553"/>
    </source>
</evidence>
<dbReference type="PANTHER" id="PTHR43547:SF10">
    <property type="entry name" value="SENSOR HISTIDINE KINASE DCUS"/>
    <property type="match status" value="1"/>
</dbReference>
<comment type="subcellular location">
    <subcellularLocation>
        <location evidence="2">Cell membrane</location>
        <topology evidence="2">Multi-pass membrane protein</topology>
    </subcellularLocation>
</comment>
<dbReference type="InterPro" id="IPR029151">
    <property type="entry name" value="Sensor-like_sf"/>
</dbReference>
<evidence type="ECO:0000256" key="9">
    <source>
        <dbReference type="ARBA" id="ARBA00023012"/>
    </source>
</evidence>
<keyword evidence="9" id="KW-0902">Two-component regulatory system</keyword>
<dbReference type="InterPro" id="IPR003594">
    <property type="entry name" value="HATPase_dom"/>
</dbReference>
<evidence type="ECO:0000256" key="3">
    <source>
        <dbReference type="ARBA" id="ARBA00012438"/>
    </source>
</evidence>
<evidence type="ECO:0000313" key="13">
    <source>
        <dbReference type="Proteomes" id="UP001344251"/>
    </source>
</evidence>
<evidence type="ECO:0000256" key="1">
    <source>
        <dbReference type="ARBA" id="ARBA00000085"/>
    </source>
</evidence>
<dbReference type="Gene3D" id="3.30.565.10">
    <property type="entry name" value="Histidine kinase-like ATPase, C-terminal domain"/>
    <property type="match status" value="1"/>
</dbReference>
<keyword evidence="4" id="KW-1003">Cell membrane</keyword>
<evidence type="ECO:0000256" key="7">
    <source>
        <dbReference type="ARBA" id="ARBA00022777"/>
    </source>
</evidence>
<reference evidence="12 13" key="1">
    <citation type="submission" date="2022-10" db="EMBL/GenBank/DDBJ databases">
        <title>The complete genomes of actinobacterial strains from the NBC collection.</title>
        <authorList>
            <person name="Joergensen T.S."/>
            <person name="Alvarez Arevalo M."/>
            <person name="Sterndorff E.B."/>
            <person name="Faurdal D."/>
            <person name="Vuksanovic O."/>
            <person name="Mourched A.-S."/>
            <person name="Charusanti P."/>
            <person name="Shaw S."/>
            <person name="Blin K."/>
            <person name="Weber T."/>
        </authorList>
    </citation>
    <scope>NUCLEOTIDE SEQUENCE [LARGE SCALE GENOMIC DNA]</scope>
    <source>
        <strain evidence="12 13">NBC 01774</strain>
    </source>
</reference>
<keyword evidence="8" id="KW-1133">Transmembrane helix</keyword>
<proteinExistence type="predicted"/>
<dbReference type="SUPFAM" id="SSF103190">
    <property type="entry name" value="Sensory domain-like"/>
    <property type="match status" value="1"/>
</dbReference>
<name>A0ABZ1FU08_9ACTN</name>
<dbReference type="GO" id="GO:0016301">
    <property type="term" value="F:kinase activity"/>
    <property type="evidence" value="ECO:0007669"/>
    <property type="project" value="UniProtKB-KW"/>
</dbReference>
<keyword evidence="5" id="KW-0597">Phosphoprotein</keyword>
<gene>
    <name evidence="12" type="ORF">OG863_09990</name>
</gene>